<keyword evidence="3" id="KW-1185">Reference proteome</keyword>
<dbReference type="AlphaFoldDB" id="A0A1S6IUW8"/>
<dbReference type="STRING" id="1833852.B0537_05375"/>
<dbReference type="PROSITE" id="PS50801">
    <property type="entry name" value="STAS"/>
    <property type="match status" value="1"/>
</dbReference>
<dbReference type="Proteomes" id="UP000189464">
    <property type="component" value="Chromosome"/>
</dbReference>
<dbReference type="KEGG" id="dfg:B0537_05375"/>
<dbReference type="EMBL" id="CP019698">
    <property type="protein sequence ID" value="AQS58566.1"/>
    <property type="molecule type" value="Genomic_DNA"/>
</dbReference>
<evidence type="ECO:0000259" key="1">
    <source>
        <dbReference type="PROSITE" id="PS50801"/>
    </source>
</evidence>
<organism evidence="2 3">
    <name type="scientific">Desulforamulus ferrireducens</name>
    <dbReference type="NCBI Taxonomy" id="1833852"/>
    <lineage>
        <taxon>Bacteria</taxon>
        <taxon>Bacillati</taxon>
        <taxon>Bacillota</taxon>
        <taxon>Clostridia</taxon>
        <taxon>Eubacteriales</taxon>
        <taxon>Peptococcaceae</taxon>
        <taxon>Desulforamulus</taxon>
    </lineage>
</organism>
<dbReference type="RefSeq" id="WP_077713520.1">
    <property type="nucleotide sequence ID" value="NZ_CP019698.1"/>
</dbReference>
<dbReference type="GO" id="GO:0043856">
    <property type="term" value="F:anti-sigma factor antagonist activity"/>
    <property type="evidence" value="ECO:0007669"/>
    <property type="project" value="TreeGrafter"/>
</dbReference>
<accession>A0A1S6IUW8</accession>
<dbReference type="Pfam" id="PF01740">
    <property type="entry name" value="STAS"/>
    <property type="match status" value="1"/>
</dbReference>
<dbReference type="CDD" id="cd07043">
    <property type="entry name" value="STAS_anti-anti-sigma_factors"/>
    <property type="match status" value="1"/>
</dbReference>
<evidence type="ECO:0000313" key="3">
    <source>
        <dbReference type="Proteomes" id="UP000189464"/>
    </source>
</evidence>
<dbReference type="InterPro" id="IPR002645">
    <property type="entry name" value="STAS_dom"/>
</dbReference>
<feature type="domain" description="STAS" evidence="1">
    <location>
        <begin position="1"/>
        <end position="104"/>
    </location>
</feature>
<dbReference type="Gene3D" id="3.30.750.24">
    <property type="entry name" value="STAS domain"/>
    <property type="match status" value="1"/>
</dbReference>
<dbReference type="PANTHER" id="PTHR33495:SF2">
    <property type="entry name" value="ANTI-SIGMA FACTOR ANTAGONIST TM_1081-RELATED"/>
    <property type="match status" value="1"/>
</dbReference>
<protein>
    <submittedName>
        <fullName evidence="2">Anti-anti-sigma factor</fullName>
    </submittedName>
</protein>
<sequence>MKVEIVDKVATLYPEGRIDISNSTEFKNSVTSLIDQGIFTIYLDFSDVSGIDSSGLGKMLLFQKMLKEKGGELAVRNVKSDYVKKIFTLVQLYKVIDIEGLPEE</sequence>
<dbReference type="PANTHER" id="PTHR33495">
    <property type="entry name" value="ANTI-SIGMA FACTOR ANTAGONIST TM_1081-RELATED-RELATED"/>
    <property type="match status" value="1"/>
</dbReference>
<reference evidence="2 3" key="1">
    <citation type="journal article" date="2016" name="Int. J. Syst. Evol. Microbiol.">
        <title>Desulfotomaculum ferrireducens sp. nov., a moderately thermophilic sulfate-reducing and dissimilatory Fe(III)-reducing bacterium isolated from compost.</title>
        <authorList>
            <person name="Yang G."/>
            <person name="Guo J."/>
            <person name="Zhuang L."/>
            <person name="Yuan Y."/>
            <person name="Zhou S."/>
        </authorList>
    </citation>
    <scope>NUCLEOTIDE SEQUENCE [LARGE SCALE GENOMIC DNA]</scope>
    <source>
        <strain evidence="2 3">GSS09</strain>
    </source>
</reference>
<gene>
    <name evidence="2" type="ORF">B0537_05375</name>
</gene>
<name>A0A1S6IUW8_9FIRM</name>
<evidence type="ECO:0000313" key="2">
    <source>
        <dbReference type="EMBL" id="AQS58566.1"/>
    </source>
</evidence>
<proteinExistence type="predicted"/>
<dbReference type="InterPro" id="IPR036513">
    <property type="entry name" value="STAS_dom_sf"/>
</dbReference>
<dbReference type="SUPFAM" id="SSF52091">
    <property type="entry name" value="SpoIIaa-like"/>
    <property type="match status" value="1"/>
</dbReference>
<dbReference type="OrthoDB" id="9802385at2"/>